<name>A0ABM0T9Z5_CAMSA</name>
<dbReference type="SUPFAM" id="SSF47592">
    <property type="entry name" value="SWIB/MDM2 domain"/>
    <property type="match status" value="1"/>
</dbReference>
<reference evidence="6" key="2">
    <citation type="submission" date="2025-08" db="UniProtKB">
        <authorList>
            <consortium name="RefSeq"/>
        </authorList>
    </citation>
    <scope>IDENTIFICATION</scope>
    <source>
        <tissue evidence="6">Leaf</tissue>
    </source>
</reference>
<evidence type="ECO:0000313" key="6">
    <source>
        <dbReference type="RefSeq" id="XP_010423093.1"/>
    </source>
</evidence>
<dbReference type="InterPro" id="IPR036128">
    <property type="entry name" value="Plus3-like_sf"/>
</dbReference>
<organism evidence="5 6">
    <name type="scientific">Camelina sativa</name>
    <name type="common">False flax</name>
    <name type="synonym">Myagrum sativum</name>
    <dbReference type="NCBI Taxonomy" id="90675"/>
    <lineage>
        <taxon>Eukaryota</taxon>
        <taxon>Viridiplantae</taxon>
        <taxon>Streptophyta</taxon>
        <taxon>Embryophyta</taxon>
        <taxon>Tracheophyta</taxon>
        <taxon>Spermatophyta</taxon>
        <taxon>Magnoliopsida</taxon>
        <taxon>eudicotyledons</taxon>
        <taxon>Gunneridae</taxon>
        <taxon>Pentapetalae</taxon>
        <taxon>rosids</taxon>
        <taxon>malvids</taxon>
        <taxon>Brassicales</taxon>
        <taxon>Brassicaceae</taxon>
        <taxon>Camelineae</taxon>
        <taxon>Camelina</taxon>
    </lineage>
</organism>
<proteinExistence type="predicted"/>
<dbReference type="Pfam" id="PF25980">
    <property type="entry name" value="NERD_plant"/>
    <property type="match status" value="1"/>
</dbReference>
<dbReference type="PANTHER" id="PTHR46851">
    <property type="entry name" value="OS01G0884500 PROTEIN"/>
    <property type="match status" value="1"/>
</dbReference>
<evidence type="ECO:0000259" key="4">
    <source>
        <dbReference type="PROSITE" id="PS51925"/>
    </source>
</evidence>
<dbReference type="InterPro" id="IPR035445">
    <property type="entry name" value="GYF-like_dom_sf"/>
</dbReference>
<evidence type="ECO:0000259" key="2">
    <source>
        <dbReference type="PROSITE" id="PS50829"/>
    </source>
</evidence>
<dbReference type="PROSITE" id="PS50829">
    <property type="entry name" value="GYF"/>
    <property type="match status" value="1"/>
</dbReference>
<dbReference type="SMART" id="SM00719">
    <property type="entry name" value="Plus3"/>
    <property type="match status" value="1"/>
</dbReference>
<accession>A0ABM0T9Z5</accession>
<dbReference type="SMART" id="SM00444">
    <property type="entry name" value="GYF"/>
    <property type="match status" value="1"/>
</dbReference>
<dbReference type="Pfam" id="PF03126">
    <property type="entry name" value="Plus-3"/>
    <property type="match status" value="1"/>
</dbReference>
<dbReference type="SUPFAM" id="SSF55277">
    <property type="entry name" value="GYF domain"/>
    <property type="match status" value="1"/>
</dbReference>
<dbReference type="Gene3D" id="1.10.245.10">
    <property type="entry name" value="SWIB/MDM2 domain"/>
    <property type="match status" value="1"/>
</dbReference>
<dbReference type="InterPro" id="IPR004343">
    <property type="entry name" value="Plus-3_dom"/>
</dbReference>
<dbReference type="Gene3D" id="3.90.70.200">
    <property type="entry name" value="Plus-3 domain"/>
    <property type="match status" value="1"/>
</dbReference>
<dbReference type="CDD" id="cd10567">
    <property type="entry name" value="SWIB-MDM2_like"/>
    <property type="match status" value="1"/>
</dbReference>
<dbReference type="PROSITE" id="PS51360">
    <property type="entry name" value="PLUS3"/>
    <property type="match status" value="1"/>
</dbReference>
<dbReference type="InterPro" id="IPR058668">
    <property type="entry name" value="NERD_dom"/>
</dbReference>
<feature type="region of interest" description="Disordered" evidence="1">
    <location>
        <begin position="424"/>
        <end position="487"/>
    </location>
</feature>
<evidence type="ECO:0000259" key="3">
    <source>
        <dbReference type="PROSITE" id="PS51360"/>
    </source>
</evidence>
<feature type="domain" description="GYF" evidence="2">
    <location>
        <begin position="501"/>
        <end position="555"/>
    </location>
</feature>
<dbReference type="InterPro" id="IPR036885">
    <property type="entry name" value="SWIB_MDM2_dom_sf"/>
</dbReference>
<feature type="compositionally biased region" description="Acidic residues" evidence="1">
    <location>
        <begin position="470"/>
        <end position="484"/>
    </location>
</feature>
<gene>
    <name evidence="6" type="primary">LOC104708247</name>
</gene>
<dbReference type="Proteomes" id="UP000694864">
    <property type="component" value="Chromosome 8"/>
</dbReference>
<evidence type="ECO:0000313" key="5">
    <source>
        <dbReference type="Proteomes" id="UP000694864"/>
    </source>
</evidence>
<keyword evidence="5" id="KW-1185">Reference proteome</keyword>
<protein>
    <submittedName>
        <fullName evidence="6">Uncharacterized protein At5g08430-like</fullName>
    </submittedName>
</protein>
<evidence type="ECO:0000256" key="1">
    <source>
        <dbReference type="SAM" id="MobiDB-lite"/>
    </source>
</evidence>
<dbReference type="RefSeq" id="XP_010423093.1">
    <property type="nucleotide sequence ID" value="XM_010424791.2"/>
</dbReference>
<dbReference type="PROSITE" id="PS51925">
    <property type="entry name" value="SWIB_MDM2"/>
    <property type="match status" value="1"/>
</dbReference>
<feature type="domain" description="Plus3" evidence="3">
    <location>
        <begin position="156"/>
        <end position="281"/>
    </location>
</feature>
<dbReference type="InterPro" id="IPR045894">
    <property type="entry name" value="At5g08430-like"/>
</dbReference>
<dbReference type="Pfam" id="PF02201">
    <property type="entry name" value="SWIB"/>
    <property type="match status" value="1"/>
</dbReference>
<reference evidence="5" key="1">
    <citation type="journal article" date="2014" name="Nat. Commun.">
        <title>The emerging biofuel crop Camelina sativa retains a highly undifferentiated hexaploid genome structure.</title>
        <authorList>
            <person name="Kagale S."/>
            <person name="Koh C."/>
            <person name="Nixon J."/>
            <person name="Bollina V."/>
            <person name="Clarke W.E."/>
            <person name="Tuteja R."/>
            <person name="Spillane C."/>
            <person name="Robinson S.J."/>
            <person name="Links M.G."/>
            <person name="Clarke C."/>
            <person name="Higgins E.E."/>
            <person name="Huebert T."/>
            <person name="Sharpe A.G."/>
            <person name="Parkin I.A."/>
        </authorList>
    </citation>
    <scope>NUCLEOTIDE SEQUENCE [LARGE SCALE GENOMIC DNA]</scope>
    <source>
        <strain evidence="5">cv. DH55</strain>
    </source>
</reference>
<dbReference type="Pfam" id="PF02213">
    <property type="entry name" value="GYF"/>
    <property type="match status" value="1"/>
</dbReference>
<dbReference type="SUPFAM" id="SSF159042">
    <property type="entry name" value="Plus3-like"/>
    <property type="match status" value="1"/>
</dbReference>
<dbReference type="Gene3D" id="3.30.1490.40">
    <property type="match status" value="1"/>
</dbReference>
<dbReference type="PANTHER" id="PTHR46851:SF11">
    <property type="entry name" value="GYF DOMAIN-CONTAINING PROTEIN"/>
    <property type="match status" value="1"/>
</dbReference>
<feature type="compositionally biased region" description="Polar residues" evidence="1">
    <location>
        <begin position="443"/>
        <end position="465"/>
    </location>
</feature>
<dbReference type="InterPro" id="IPR003121">
    <property type="entry name" value="SWIB_MDM2_domain"/>
</dbReference>
<sequence>MGDIIWVEEGNNNNVSAISSRKRKARPKRFEFVGWGSRQLIEFLQSLGKDTTDMISRYDVTDTIAKYIAKEGLLDLSNKKKVKCDRRLLSLFGTRTIFRMRVYDLLEKHYAENQDDSDFDFLYDDETPQIICHSDKVAKMGTKVVKKARVRGTFAAIVSDNIKLLYLRKSLVQELIKSPDTFEGKMLGSFVRVKSDPNDYLQKNPYQLVQVTGVKKEHGTDDFLLQVTNYMTDVSISVLSDDNFSQEECEDLQQRIKNELLTKPTIVEMEEKARSLHEDQTKHWLGREIIQLQRLIDRANEKGWRRELSEYLEKKVLLQNPEEQARLFREVPEVIEEKLVPNPEASPEVHNSDNEQQLSESPLSCIQETPEVRNLFGGEDQQCNGYLISNPSTTPGITSPAMELNERLPTWIASTGDGYLHGDVEQPANGITGGETPIRESEVSQLPSTISVTNPNNVSQAQPNPSEIIELSDDDEDDNDDGETLDPRVEDVQAPCYEKEKFNWLYKDPQGLVQGPFSLMQLKAWSDADYFSRTFRVWMTGQSMESAVLLTDVLRRVK</sequence>
<dbReference type="InterPro" id="IPR003169">
    <property type="entry name" value="GYF"/>
</dbReference>
<dbReference type="GeneID" id="104708247"/>
<feature type="domain" description="DM2" evidence="4">
    <location>
        <begin position="29"/>
        <end position="112"/>
    </location>
</feature>